<dbReference type="EMBL" id="CAJVPT010000330">
    <property type="protein sequence ID" value="CAG8443062.1"/>
    <property type="molecule type" value="Genomic_DNA"/>
</dbReference>
<name>A0ACA9JZ27_9GLOM</name>
<sequence>MDQESAASLPTNTTITSAPSNNTTRYMELLNMDKQICLNRTHRPRMI</sequence>
<dbReference type="Proteomes" id="UP000789525">
    <property type="component" value="Unassembled WGS sequence"/>
</dbReference>
<accession>A0ACA9JZ27</accession>
<proteinExistence type="predicted"/>
<keyword evidence="2" id="KW-1185">Reference proteome</keyword>
<evidence type="ECO:0000313" key="2">
    <source>
        <dbReference type="Proteomes" id="UP000789525"/>
    </source>
</evidence>
<gene>
    <name evidence="1" type="ORF">ACOLOM_LOCUS358</name>
</gene>
<protein>
    <submittedName>
        <fullName evidence="1">7016_t:CDS:1</fullName>
    </submittedName>
</protein>
<comment type="caution">
    <text evidence="1">The sequence shown here is derived from an EMBL/GenBank/DDBJ whole genome shotgun (WGS) entry which is preliminary data.</text>
</comment>
<evidence type="ECO:0000313" key="1">
    <source>
        <dbReference type="EMBL" id="CAG8443062.1"/>
    </source>
</evidence>
<organism evidence="1 2">
    <name type="scientific">Acaulospora colombiana</name>
    <dbReference type="NCBI Taxonomy" id="27376"/>
    <lineage>
        <taxon>Eukaryota</taxon>
        <taxon>Fungi</taxon>
        <taxon>Fungi incertae sedis</taxon>
        <taxon>Mucoromycota</taxon>
        <taxon>Glomeromycotina</taxon>
        <taxon>Glomeromycetes</taxon>
        <taxon>Diversisporales</taxon>
        <taxon>Acaulosporaceae</taxon>
        <taxon>Acaulospora</taxon>
    </lineage>
</organism>
<reference evidence="1" key="1">
    <citation type="submission" date="2021-06" db="EMBL/GenBank/DDBJ databases">
        <authorList>
            <person name="Kallberg Y."/>
            <person name="Tangrot J."/>
            <person name="Rosling A."/>
        </authorList>
    </citation>
    <scope>NUCLEOTIDE SEQUENCE</scope>
    <source>
        <strain evidence="1">CL356</strain>
    </source>
</reference>